<dbReference type="EC" id="1.14.-.-" evidence="2"/>
<feature type="domain" description="ABM" evidence="1">
    <location>
        <begin position="2"/>
        <end position="92"/>
    </location>
</feature>
<gene>
    <name evidence="2" type="ORF">QQ002_07010</name>
</gene>
<keyword evidence="2" id="KW-0503">Monooxygenase</keyword>
<protein>
    <submittedName>
        <fullName evidence="2">Antibiotic biosynthesis monooxygenase</fullName>
        <ecNumber evidence="2">1.14.-.-</ecNumber>
    </submittedName>
</protein>
<organism evidence="2 3">
    <name type="scientific">Demequina lignilytica</name>
    <dbReference type="NCBI Taxonomy" id="3051663"/>
    <lineage>
        <taxon>Bacteria</taxon>
        <taxon>Bacillati</taxon>
        <taxon>Actinomycetota</taxon>
        <taxon>Actinomycetes</taxon>
        <taxon>Micrococcales</taxon>
        <taxon>Demequinaceae</taxon>
        <taxon>Demequina</taxon>
    </lineage>
</organism>
<dbReference type="EMBL" id="JAUHQB010000004">
    <property type="protein sequence ID" value="MDN4483284.1"/>
    <property type="molecule type" value="Genomic_DNA"/>
</dbReference>
<accession>A0AB35MHI9</accession>
<evidence type="ECO:0000313" key="3">
    <source>
        <dbReference type="Proteomes" id="UP001172756"/>
    </source>
</evidence>
<dbReference type="Proteomes" id="UP001172756">
    <property type="component" value="Unassembled WGS sequence"/>
</dbReference>
<keyword evidence="2" id="KW-0560">Oxidoreductase</keyword>
<dbReference type="InterPro" id="IPR011008">
    <property type="entry name" value="Dimeric_a/b-barrel"/>
</dbReference>
<evidence type="ECO:0000259" key="1">
    <source>
        <dbReference type="PROSITE" id="PS51725"/>
    </source>
</evidence>
<dbReference type="AlphaFoldDB" id="A0AB35MHI9"/>
<dbReference type="PROSITE" id="PS51725">
    <property type="entry name" value="ABM"/>
    <property type="match status" value="1"/>
</dbReference>
<dbReference type="SUPFAM" id="SSF54909">
    <property type="entry name" value="Dimeric alpha+beta barrel"/>
    <property type="match status" value="1"/>
</dbReference>
<reference evidence="2 3" key="1">
    <citation type="submission" date="2023-06" db="EMBL/GenBank/DDBJ databases">
        <title>SYSU T0a273.</title>
        <authorList>
            <person name="Gao L."/>
            <person name="Fang B.-Z."/>
            <person name="Li W.-J."/>
        </authorList>
    </citation>
    <scope>NUCLEOTIDE SEQUENCE [LARGE SCALE GENOMIC DNA]</scope>
    <source>
        <strain evidence="2 3">SYSU T0a273</strain>
    </source>
</reference>
<evidence type="ECO:0000313" key="2">
    <source>
        <dbReference type="EMBL" id="MDN4483284.1"/>
    </source>
</evidence>
<dbReference type="RefSeq" id="WP_301153569.1">
    <property type="nucleotide sequence ID" value="NZ_JAUHPZ010000012.1"/>
</dbReference>
<sequence>MITESVVLRVHPGREAEYEAAFRTAAPIIARQRGYVAHSLKRGVEDPSSYLLTVEWETVADHEAGFRGSADYQEWRRLLHPFYVELPPVPHYREVGPTA</sequence>
<dbReference type="Pfam" id="PF03992">
    <property type="entry name" value="ABM"/>
    <property type="match status" value="1"/>
</dbReference>
<dbReference type="Gene3D" id="3.30.70.100">
    <property type="match status" value="1"/>
</dbReference>
<proteinExistence type="predicted"/>
<comment type="caution">
    <text evidence="2">The sequence shown here is derived from an EMBL/GenBank/DDBJ whole genome shotgun (WGS) entry which is preliminary data.</text>
</comment>
<dbReference type="InterPro" id="IPR007138">
    <property type="entry name" value="ABM_dom"/>
</dbReference>
<dbReference type="GO" id="GO:0004497">
    <property type="term" value="F:monooxygenase activity"/>
    <property type="evidence" value="ECO:0007669"/>
    <property type="project" value="UniProtKB-KW"/>
</dbReference>
<name>A0AB35MHI9_9MICO</name>